<gene>
    <name evidence="1" type="ORF">H310_02719</name>
</gene>
<evidence type="ECO:0000313" key="1">
    <source>
        <dbReference type="EMBL" id="ETW06463.1"/>
    </source>
</evidence>
<reference evidence="1" key="1">
    <citation type="submission" date="2013-12" db="EMBL/GenBank/DDBJ databases">
        <title>The Genome Sequence of Aphanomyces invadans NJM9701.</title>
        <authorList>
            <consortium name="The Broad Institute Genomics Platform"/>
            <person name="Russ C."/>
            <person name="Tyler B."/>
            <person name="van West P."/>
            <person name="Dieguez-Uribeondo J."/>
            <person name="Young S.K."/>
            <person name="Zeng Q."/>
            <person name="Gargeya S."/>
            <person name="Fitzgerald M."/>
            <person name="Abouelleil A."/>
            <person name="Alvarado L."/>
            <person name="Chapman S.B."/>
            <person name="Gainer-Dewar J."/>
            <person name="Goldberg J."/>
            <person name="Griggs A."/>
            <person name="Gujja S."/>
            <person name="Hansen M."/>
            <person name="Howarth C."/>
            <person name="Imamovic A."/>
            <person name="Ireland A."/>
            <person name="Larimer J."/>
            <person name="McCowan C."/>
            <person name="Murphy C."/>
            <person name="Pearson M."/>
            <person name="Poon T.W."/>
            <person name="Priest M."/>
            <person name="Roberts A."/>
            <person name="Saif S."/>
            <person name="Shea T."/>
            <person name="Sykes S."/>
            <person name="Wortman J."/>
            <person name="Nusbaum C."/>
            <person name="Birren B."/>
        </authorList>
    </citation>
    <scope>NUCLEOTIDE SEQUENCE [LARGE SCALE GENOMIC DNA]</scope>
    <source>
        <strain evidence="1">NJM9701</strain>
    </source>
</reference>
<dbReference type="OrthoDB" id="78258at2759"/>
<dbReference type="RefSeq" id="XP_008864538.1">
    <property type="nucleotide sequence ID" value="XM_008866316.1"/>
</dbReference>
<organism evidence="1">
    <name type="scientific">Aphanomyces invadans</name>
    <dbReference type="NCBI Taxonomy" id="157072"/>
    <lineage>
        <taxon>Eukaryota</taxon>
        <taxon>Sar</taxon>
        <taxon>Stramenopiles</taxon>
        <taxon>Oomycota</taxon>
        <taxon>Saprolegniomycetes</taxon>
        <taxon>Saprolegniales</taxon>
        <taxon>Verrucalvaceae</taxon>
        <taxon>Aphanomyces</taxon>
    </lineage>
</organism>
<dbReference type="VEuPathDB" id="FungiDB:H310_02719"/>
<dbReference type="AlphaFoldDB" id="A0A024ULJ3"/>
<dbReference type="EMBL" id="KI913955">
    <property type="protein sequence ID" value="ETW06463.1"/>
    <property type="molecule type" value="Genomic_DNA"/>
</dbReference>
<sequence length="61" mass="6595">MYAAKHLSSDYVKSLPLPDPFEESVLAALSDKAFQHMYDTGTLDPTLVHPAVESASDGKSD</sequence>
<proteinExistence type="predicted"/>
<protein>
    <submittedName>
        <fullName evidence="1">Uncharacterized protein</fullName>
    </submittedName>
</protein>
<accession>A0A024ULJ3</accession>
<dbReference type="GeneID" id="20079769"/>
<name>A0A024ULJ3_9STRA</name>